<keyword evidence="7" id="KW-0460">Magnesium</keyword>
<evidence type="ECO:0000256" key="8">
    <source>
        <dbReference type="ARBA" id="ARBA00022967"/>
    </source>
</evidence>
<feature type="transmembrane region" description="Helical" evidence="11">
    <location>
        <begin position="274"/>
        <end position="297"/>
    </location>
</feature>
<evidence type="ECO:0000256" key="2">
    <source>
        <dbReference type="ARBA" id="ARBA00006024"/>
    </source>
</evidence>
<dbReference type="Proteomes" id="UP000721045">
    <property type="component" value="Unassembled WGS sequence"/>
</dbReference>
<dbReference type="InterPro" id="IPR023214">
    <property type="entry name" value="HAD_sf"/>
</dbReference>
<dbReference type="SUPFAM" id="SSF56784">
    <property type="entry name" value="HAD-like"/>
    <property type="match status" value="1"/>
</dbReference>
<evidence type="ECO:0000259" key="12">
    <source>
        <dbReference type="Pfam" id="PF00122"/>
    </source>
</evidence>
<sequence>MKIKHSISLAMILYFIGILIYIINFVALIDTVTQELLSTLAMLVSGYHVLLEGVEETIQNTKKAGKFLPNTHILMALAALGTVLLENASEGALLIFIFAGAHFLEEYVENHSQNEITQLLQLNPTEARRINPDGSIAVVPVSELIVGDHVQVLNGGQVPTDGIILEGIANINEGTINGEAMPCEKTVGDQVFGATINGASTFIMQVTKDSSETVFAKILELVKNSQNNLSPTASRIRQFEPIYVNIVLFIFCMLLLVEGFLFHQPFFTTLEIGLTFMVSASPCAFAVSAIPATLASISQLARQGILFKGGAFLSNLSNVKVIAFDKTGTLTEGKPSVVSYKFEQSMLTDDKLKTIIVAMENQSNHPLATAIGTYFKTRQNNFPALTVENKVGEGLISHYQGQEFRIGKPSLFVNVAQRWISVKNEKEKQGCTVVFVSINEEVVGYIAFQDKPQHGAKAAIQYFKAAGIKTVMLTGDGLLAGQAIGQELGINEVIANTLPEQKAAIIQKLKKENGITAMLGDGINDAPALVTSDIGIAMGEGTDIAIETADVILMKNDLKKLIIAYQMSKRLKRNIFQNIVFSMTVVVFLIIFTFSKNLSIIASISLHESSTLLVLLNSLRLLVSKKSAYVLTLKS</sequence>
<evidence type="ECO:0000256" key="1">
    <source>
        <dbReference type="ARBA" id="ARBA00004141"/>
    </source>
</evidence>
<dbReference type="NCBIfam" id="TIGR01494">
    <property type="entry name" value="ATPase_P-type"/>
    <property type="match status" value="1"/>
</dbReference>
<dbReference type="SUPFAM" id="SSF81665">
    <property type="entry name" value="Calcium ATPase, transmembrane domain M"/>
    <property type="match status" value="1"/>
</dbReference>
<dbReference type="GO" id="GO:0005886">
    <property type="term" value="C:plasma membrane"/>
    <property type="evidence" value="ECO:0007669"/>
    <property type="project" value="UniProtKB-SubCell"/>
</dbReference>
<dbReference type="SFLD" id="SFLDS00003">
    <property type="entry name" value="Haloacid_Dehalogenase"/>
    <property type="match status" value="1"/>
</dbReference>
<proteinExistence type="inferred from homology"/>
<dbReference type="InterPro" id="IPR008250">
    <property type="entry name" value="ATPase_P-typ_transduc_dom_A_sf"/>
</dbReference>
<keyword evidence="5 11" id="KW-0547">Nucleotide-binding</keyword>
<evidence type="ECO:0000256" key="10">
    <source>
        <dbReference type="ARBA" id="ARBA00023136"/>
    </source>
</evidence>
<dbReference type="InterPro" id="IPR036412">
    <property type="entry name" value="HAD-like_sf"/>
</dbReference>
<dbReference type="SFLD" id="SFLDF00027">
    <property type="entry name" value="p-type_atpase"/>
    <property type="match status" value="1"/>
</dbReference>
<keyword evidence="8" id="KW-1278">Translocase</keyword>
<evidence type="ECO:0000256" key="4">
    <source>
        <dbReference type="ARBA" id="ARBA00022723"/>
    </source>
</evidence>
<dbReference type="Gene3D" id="2.70.150.10">
    <property type="entry name" value="Calcium-transporting ATPase, cytoplasmic transduction domain A"/>
    <property type="match status" value="1"/>
</dbReference>
<dbReference type="GO" id="GO:0046872">
    <property type="term" value="F:metal ion binding"/>
    <property type="evidence" value="ECO:0007669"/>
    <property type="project" value="UniProtKB-KW"/>
</dbReference>
<dbReference type="Gene3D" id="3.40.50.1000">
    <property type="entry name" value="HAD superfamily/HAD-like"/>
    <property type="match status" value="1"/>
</dbReference>
<keyword evidence="3 11" id="KW-0812">Transmembrane</keyword>
<dbReference type="GO" id="GO:0016887">
    <property type="term" value="F:ATP hydrolysis activity"/>
    <property type="evidence" value="ECO:0007669"/>
    <property type="project" value="InterPro"/>
</dbReference>
<dbReference type="InterPro" id="IPR051949">
    <property type="entry name" value="Cation_Transport_ATPase"/>
</dbReference>
<accession>A0A930WFA9</accession>
<dbReference type="Gene3D" id="3.40.1110.10">
    <property type="entry name" value="Calcium-transporting ATPase, cytoplasmic domain N"/>
    <property type="match status" value="1"/>
</dbReference>
<dbReference type="SFLD" id="SFLDG00002">
    <property type="entry name" value="C1.7:_P-type_atpase_like"/>
    <property type="match status" value="1"/>
</dbReference>
<comment type="subcellular location">
    <subcellularLocation>
        <location evidence="11">Cell membrane</location>
    </subcellularLocation>
    <subcellularLocation>
        <location evidence="1">Membrane</location>
        <topology evidence="1">Multi-pass membrane protein</topology>
    </subcellularLocation>
</comment>
<dbReference type="AlphaFoldDB" id="A0A930WFA9"/>
<dbReference type="Pfam" id="PF00122">
    <property type="entry name" value="E1-E2_ATPase"/>
    <property type="match status" value="1"/>
</dbReference>
<dbReference type="NCBIfam" id="TIGR01512">
    <property type="entry name" value="ATPase-IB2_Cd"/>
    <property type="match status" value="1"/>
</dbReference>
<dbReference type="InterPro" id="IPR001757">
    <property type="entry name" value="P_typ_ATPase"/>
</dbReference>
<dbReference type="InterPro" id="IPR027256">
    <property type="entry name" value="P-typ_ATPase_IB"/>
</dbReference>
<feature type="transmembrane region" description="Helical" evidence="11">
    <location>
        <begin position="7"/>
        <end position="29"/>
    </location>
</feature>
<evidence type="ECO:0000256" key="7">
    <source>
        <dbReference type="ARBA" id="ARBA00022842"/>
    </source>
</evidence>
<dbReference type="PRINTS" id="PR00119">
    <property type="entry name" value="CATATPASE"/>
</dbReference>
<name>A0A930WFA9_STRIT</name>
<evidence type="ECO:0000256" key="3">
    <source>
        <dbReference type="ARBA" id="ARBA00022692"/>
    </source>
</evidence>
<dbReference type="InterPro" id="IPR018303">
    <property type="entry name" value="ATPase_P-typ_P_site"/>
</dbReference>
<dbReference type="InterPro" id="IPR023299">
    <property type="entry name" value="ATPase_P-typ_cyto_dom_N"/>
</dbReference>
<feature type="transmembrane region" description="Helical" evidence="11">
    <location>
        <begin position="575"/>
        <end position="594"/>
    </location>
</feature>
<keyword evidence="10 11" id="KW-0472">Membrane</keyword>
<protein>
    <submittedName>
        <fullName evidence="13">Cadmium-translocating P-type ATPase</fullName>
    </submittedName>
</protein>
<keyword evidence="4 11" id="KW-0479">Metal-binding</keyword>
<evidence type="ECO:0000256" key="6">
    <source>
        <dbReference type="ARBA" id="ARBA00022840"/>
    </source>
</evidence>
<comment type="caution">
    <text evidence="13">The sequence shown here is derived from an EMBL/GenBank/DDBJ whole genome shotgun (WGS) entry which is preliminary data.</text>
</comment>
<dbReference type="SUPFAM" id="SSF81653">
    <property type="entry name" value="Calcium ATPase, transduction domain A"/>
    <property type="match status" value="1"/>
</dbReference>
<evidence type="ECO:0000256" key="11">
    <source>
        <dbReference type="RuleBase" id="RU362081"/>
    </source>
</evidence>
<gene>
    <name evidence="13" type="primary">cadA</name>
    <name evidence="13" type="ORF">HXO88_02335</name>
</gene>
<organism evidence="13 14">
    <name type="scientific">Streptococcus intermedius</name>
    <dbReference type="NCBI Taxonomy" id="1338"/>
    <lineage>
        <taxon>Bacteria</taxon>
        <taxon>Bacillati</taxon>
        <taxon>Bacillota</taxon>
        <taxon>Bacilli</taxon>
        <taxon>Lactobacillales</taxon>
        <taxon>Streptococcaceae</taxon>
        <taxon>Streptococcus</taxon>
        <taxon>Streptococcus anginosus group</taxon>
    </lineage>
</organism>
<dbReference type="GO" id="GO:0005524">
    <property type="term" value="F:ATP binding"/>
    <property type="evidence" value="ECO:0007669"/>
    <property type="project" value="UniProtKB-UniRule"/>
</dbReference>
<feature type="domain" description="P-type ATPase A" evidence="12">
    <location>
        <begin position="122"/>
        <end position="223"/>
    </location>
</feature>
<keyword evidence="6 11" id="KW-0067">ATP-binding</keyword>
<dbReference type="EMBL" id="JABZYP010000005">
    <property type="protein sequence ID" value="MBF1712567.1"/>
    <property type="molecule type" value="Genomic_DNA"/>
</dbReference>
<keyword evidence="11" id="KW-1003">Cell membrane</keyword>
<keyword evidence="9 11" id="KW-1133">Transmembrane helix</keyword>
<dbReference type="GO" id="GO:0019829">
    <property type="term" value="F:ATPase-coupled monoatomic cation transmembrane transporter activity"/>
    <property type="evidence" value="ECO:0007669"/>
    <property type="project" value="InterPro"/>
</dbReference>
<evidence type="ECO:0000313" key="13">
    <source>
        <dbReference type="EMBL" id="MBF1712567.1"/>
    </source>
</evidence>
<dbReference type="NCBIfam" id="TIGR01525">
    <property type="entry name" value="ATPase-IB_hvy"/>
    <property type="match status" value="1"/>
</dbReference>
<evidence type="ECO:0000256" key="5">
    <source>
        <dbReference type="ARBA" id="ARBA00022741"/>
    </source>
</evidence>
<dbReference type="Pfam" id="PF00702">
    <property type="entry name" value="Hydrolase"/>
    <property type="match status" value="1"/>
</dbReference>
<dbReference type="PRINTS" id="PR00120">
    <property type="entry name" value="HATPASE"/>
</dbReference>
<dbReference type="InterPro" id="IPR023298">
    <property type="entry name" value="ATPase_P-typ_TM_dom_sf"/>
</dbReference>
<dbReference type="InterPro" id="IPR044492">
    <property type="entry name" value="P_typ_ATPase_HD_dom"/>
</dbReference>
<comment type="similarity">
    <text evidence="2 11">Belongs to the cation transport ATPase (P-type) (TC 3.A.3) family. Type IB subfamily.</text>
</comment>
<dbReference type="PROSITE" id="PS00154">
    <property type="entry name" value="ATPASE_E1_E2"/>
    <property type="match status" value="1"/>
</dbReference>
<reference evidence="13" key="1">
    <citation type="submission" date="2020-04" db="EMBL/GenBank/DDBJ databases">
        <title>Deep metagenomics examines the oral microbiome during advanced dental caries in children, revealing novel taxa and co-occurrences with host molecules.</title>
        <authorList>
            <person name="Baker J.L."/>
            <person name="Morton J.T."/>
            <person name="Dinis M."/>
            <person name="Alvarez R."/>
            <person name="Tran N.C."/>
            <person name="Knight R."/>
            <person name="Edlund A."/>
        </authorList>
    </citation>
    <scope>NUCLEOTIDE SEQUENCE</scope>
    <source>
        <strain evidence="13">JCVI_23_bin.22</strain>
    </source>
</reference>
<evidence type="ECO:0000313" key="14">
    <source>
        <dbReference type="Proteomes" id="UP000721045"/>
    </source>
</evidence>
<dbReference type="PANTHER" id="PTHR43079:SF1">
    <property type="entry name" value="CADMIUM_ZINC-TRANSPORTING ATPASE HMA1, CHLOROPLASTIC-RELATED"/>
    <property type="match status" value="1"/>
</dbReference>
<feature type="transmembrane region" description="Helical" evidence="11">
    <location>
        <begin position="242"/>
        <end position="262"/>
    </location>
</feature>
<evidence type="ECO:0000256" key="9">
    <source>
        <dbReference type="ARBA" id="ARBA00022989"/>
    </source>
</evidence>
<dbReference type="InterPro" id="IPR059000">
    <property type="entry name" value="ATPase_P-type_domA"/>
</dbReference>
<dbReference type="PANTHER" id="PTHR43079">
    <property type="entry name" value="PROBABLE CADMIUM/ZINC-TRANSPORTING ATPASE HMA1"/>
    <property type="match status" value="1"/>
</dbReference>